<proteinExistence type="predicted"/>
<dbReference type="InterPro" id="IPR012337">
    <property type="entry name" value="RNaseH-like_sf"/>
</dbReference>
<name>A0A061EFM3_THECC</name>
<sequence length="78" mass="9266">MRITKLLIKSDSTNAVKWTKCPNSAPWRMRQLILQMERLKVEVKDWEIGHDRRKANQRADTLAKEGVRLQSEILRTFM</sequence>
<dbReference type="Pfam" id="PF13456">
    <property type="entry name" value="RVT_3"/>
    <property type="match status" value="1"/>
</dbReference>
<dbReference type="SUPFAM" id="SSF53098">
    <property type="entry name" value="Ribonuclease H-like"/>
    <property type="match status" value="1"/>
</dbReference>
<dbReference type="InterPro" id="IPR002156">
    <property type="entry name" value="RNaseH_domain"/>
</dbReference>
<organism evidence="2 3">
    <name type="scientific">Theobroma cacao</name>
    <name type="common">Cacao</name>
    <name type="synonym">Cocoa</name>
    <dbReference type="NCBI Taxonomy" id="3641"/>
    <lineage>
        <taxon>Eukaryota</taxon>
        <taxon>Viridiplantae</taxon>
        <taxon>Streptophyta</taxon>
        <taxon>Embryophyta</taxon>
        <taxon>Tracheophyta</taxon>
        <taxon>Spermatophyta</taxon>
        <taxon>Magnoliopsida</taxon>
        <taxon>eudicotyledons</taxon>
        <taxon>Gunneridae</taxon>
        <taxon>Pentapetalae</taxon>
        <taxon>rosids</taxon>
        <taxon>malvids</taxon>
        <taxon>Malvales</taxon>
        <taxon>Malvaceae</taxon>
        <taxon>Byttnerioideae</taxon>
        <taxon>Theobroma</taxon>
    </lineage>
</organism>
<protein>
    <recommendedName>
        <fullName evidence="1">RNase H type-1 domain-containing protein</fullName>
    </recommendedName>
</protein>
<dbReference type="Gene3D" id="3.30.420.10">
    <property type="entry name" value="Ribonuclease H-like superfamily/Ribonuclease H"/>
    <property type="match status" value="1"/>
</dbReference>
<dbReference type="HOGENOM" id="CLU_000680_21_3_1"/>
<dbReference type="InterPro" id="IPR036397">
    <property type="entry name" value="RNaseH_sf"/>
</dbReference>
<keyword evidence="3" id="KW-1185">Reference proteome</keyword>
<dbReference type="GO" id="GO:0004523">
    <property type="term" value="F:RNA-DNA hybrid ribonuclease activity"/>
    <property type="evidence" value="ECO:0007669"/>
    <property type="project" value="InterPro"/>
</dbReference>
<reference evidence="2 3" key="1">
    <citation type="journal article" date="2013" name="Genome Biol.">
        <title>The genome sequence of the most widely cultivated cacao type and its use to identify candidate genes regulating pod color.</title>
        <authorList>
            <person name="Motamayor J.C."/>
            <person name="Mockaitis K."/>
            <person name="Schmutz J."/>
            <person name="Haiminen N."/>
            <person name="Iii D.L."/>
            <person name="Cornejo O."/>
            <person name="Findley S.D."/>
            <person name="Zheng P."/>
            <person name="Utro F."/>
            <person name="Royaert S."/>
            <person name="Saski C."/>
            <person name="Jenkins J."/>
            <person name="Podicheti R."/>
            <person name="Zhao M."/>
            <person name="Scheffler B.E."/>
            <person name="Stack J.C."/>
            <person name="Feltus F.A."/>
            <person name="Mustiga G.M."/>
            <person name="Amores F."/>
            <person name="Phillips W."/>
            <person name="Marelli J.P."/>
            <person name="May G.D."/>
            <person name="Shapiro H."/>
            <person name="Ma J."/>
            <person name="Bustamante C.D."/>
            <person name="Schnell R.J."/>
            <person name="Main D."/>
            <person name="Gilbert D."/>
            <person name="Parida L."/>
            <person name="Kuhn D.N."/>
        </authorList>
    </citation>
    <scope>NUCLEOTIDE SEQUENCE [LARGE SCALE GENOMIC DNA]</scope>
    <source>
        <strain evidence="3">cv. Matina 1-6</strain>
    </source>
</reference>
<dbReference type="Gramene" id="EOY03463">
    <property type="protein sequence ID" value="EOY03463"/>
    <property type="gene ID" value="TCM_018555"/>
</dbReference>
<evidence type="ECO:0000313" key="2">
    <source>
        <dbReference type="EMBL" id="EOY03463.1"/>
    </source>
</evidence>
<gene>
    <name evidence="2" type="ORF">TCM_018555</name>
</gene>
<accession>A0A061EFM3</accession>
<dbReference type="EMBL" id="CM001882">
    <property type="protein sequence ID" value="EOY03463.1"/>
    <property type="molecule type" value="Genomic_DNA"/>
</dbReference>
<feature type="domain" description="RNase H type-1" evidence="1">
    <location>
        <begin position="3"/>
        <end position="65"/>
    </location>
</feature>
<evidence type="ECO:0000313" key="3">
    <source>
        <dbReference type="Proteomes" id="UP000026915"/>
    </source>
</evidence>
<dbReference type="Proteomes" id="UP000026915">
    <property type="component" value="Chromosome 4"/>
</dbReference>
<dbReference type="InParanoid" id="A0A061EFM3"/>
<dbReference type="AlphaFoldDB" id="A0A061EFM3"/>
<dbReference type="GO" id="GO:0003676">
    <property type="term" value="F:nucleic acid binding"/>
    <property type="evidence" value="ECO:0007669"/>
    <property type="project" value="InterPro"/>
</dbReference>
<evidence type="ECO:0000259" key="1">
    <source>
        <dbReference type="Pfam" id="PF13456"/>
    </source>
</evidence>